<sequence length="362" mass="41889">MKLIKRMIIILSVLWLITVGIRINLLQSNSRITKSNWHYTSLVKNSIKLENVEERIINVLIKPFNDHVFRQNKPSDKDNQEKFALLDIRIGDSVETVLEKLGQPARQDASQYGFQWYIYNQDYSKYFQIGIQQDKVVGLYTNSPLWQSKRDIQVGADRKYVVDLLGNPLEYIKKANTIYYLTTPEESHTYLIDNYYATIFFDLHNDQKVTAIQLIEKTTEEALQGFYGGIHQELADAFEKQVFDLANATRARFGLPLLQWEEKAAIAARKHSKDMAMRNYFAHESPSGIGPSDRIEKEGLAWRKSGENIAAGQTSAIYAHENWMNSLGHRENILGDFERLGVGVYFGGEYRIYYTQEFYTPL</sequence>
<accession>A0A0G3W737</accession>
<dbReference type="STRING" id="84022.CACET_c09540"/>
<dbReference type="InterPro" id="IPR035940">
    <property type="entry name" value="CAP_sf"/>
</dbReference>
<dbReference type="SUPFAM" id="SSF55797">
    <property type="entry name" value="PR-1-like"/>
    <property type="match status" value="1"/>
</dbReference>
<dbReference type="OrthoDB" id="9783944at2"/>
<organism evidence="3 4">
    <name type="scientific">Clostridium aceticum</name>
    <dbReference type="NCBI Taxonomy" id="84022"/>
    <lineage>
        <taxon>Bacteria</taxon>
        <taxon>Bacillati</taxon>
        <taxon>Bacillota</taxon>
        <taxon>Clostridia</taxon>
        <taxon>Eubacteriales</taxon>
        <taxon>Clostridiaceae</taxon>
        <taxon>Clostridium</taxon>
    </lineage>
</organism>
<evidence type="ECO:0000259" key="1">
    <source>
        <dbReference type="Pfam" id="PF00188"/>
    </source>
</evidence>
<dbReference type="Pfam" id="PF14504">
    <property type="entry name" value="CAP_assoc_N"/>
    <property type="match status" value="1"/>
</dbReference>
<protein>
    <submittedName>
        <fullName evidence="3">Copper amine oxidase domain-containing protein</fullName>
    </submittedName>
</protein>
<dbReference type="Proteomes" id="UP000035704">
    <property type="component" value="Chromosome"/>
</dbReference>
<evidence type="ECO:0000313" key="3">
    <source>
        <dbReference type="EMBL" id="AKL94461.1"/>
    </source>
</evidence>
<dbReference type="EMBL" id="CP009687">
    <property type="protein sequence ID" value="AKL94461.1"/>
    <property type="molecule type" value="Genomic_DNA"/>
</dbReference>
<dbReference type="RefSeq" id="WP_052661225.1">
    <property type="nucleotide sequence ID" value="NZ_CP009687.1"/>
</dbReference>
<feature type="domain" description="SCP" evidence="1">
    <location>
        <begin position="244"/>
        <end position="358"/>
    </location>
</feature>
<keyword evidence="4" id="KW-1185">Reference proteome</keyword>
<dbReference type="Gene3D" id="3.40.33.10">
    <property type="entry name" value="CAP"/>
    <property type="match status" value="1"/>
</dbReference>
<dbReference type="Pfam" id="PF00188">
    <property type="entry name" value="CAP"/>
    <property type="match status" value="1"/>
</dbReference>
<dbReference type="AlphaFoldDB" id="A0A0G3W737"/>
<proteinExistence type="predicted"/>
<evidence type="ECO:0000313" key="4">
    <source>
        <dbReference type="Proteomes" id="UP000035704"/>
    </source>
</evidence>
<dbReference type="PANTHER" id="PTHR31157:SF1">
    <property type="entry name" value="SCP DOMAIN-CONTAINING PROTEIN"/>
    <property type="match status" value="1"/>
</dbReference>
<gene>
    <name evidence="3" type="ORF">CACET_c09540</name>
</gene>
<evidence type="ECO:0000259" key="2">
    <source>
        <dbReference type="Pfam" id="PF14504"/>
    </source>
</evidence>
<feature type="domain" description="CAP-associated" evidence="2">
    <location>
        <begin position="90"/>
        <end position="225"/>
    </location>
</feature>
<dbReference type="PANTHER" id="PTHR31157">
    <property type="entry name" value="SCP DOMAIN-CONTAINING PROTEIN"/>
    <property type="match status" value="1"/>
</dbReference>
<dbReference type="CDD" id="cd05379">
    <property type="entry name" value="CAP_bacterial"/>
    <property type="match status" value="1"/>
</dbReference>
<dbReference type="PATRIC" id="fig|84022.6.peg.970"/>
<reference evidence="3 4" key="1">
    <citation type="submission" date="2014-10" db="EMBL/GenBank/DDBJ databases">
        <title>Genome sequence of Clostridium aceticum DSM 1496.</title>
        <authorList>
            <person name="Poehlein A."/>
            <person name="Schiel-Bengelsdorf B."/>
            <person name="Gottschalk G."/>
            <person name="Duerre P."/>
            <person name="Daniel R."/>
        </authorList>
    </citation>
    <scope>NUCLEOTIDE SEQUENCE [LARGE SCALE GENOMIC DNA]</scope>
    <source>
        <strain evidence="3 4">DSM 1496</strain>
    </source>
</reference>
<dbReference type="KEGG" id="cace:CACET_c09540"/>
<dbReference type="InterPro" id="IPR014044">
    <property type="entry name" value="CAP_dom"/>
</dbReference>
<name>A0A0G3W737_9CLOT</name>
<dbReference type="InterPro" id="IPR029410">
    <property type="entry name" value="CAP_assoc"/>
</dbReference>